<gene>
    <name evidence="9" type="ORF">IAA28_10530</name>
</gene>
<keyword evidence="5 7" id="KW-1133">Transmembrane helix</keyword>
<dbReference type="PANTHER" id="PTHR43386:SF22">
    <property type="entry name" value="OLIGOPEPTIDE TRANSPORT SYSTEM PERMEASE PROTEIN OPPC"/>
    <property type="match status" value="1"/>
</dbReference>
<dbReference type="GO" id="GO:0005886">
    <property type="term" value="C:plasma membrane"/>
    <property type="evidence" value="ECO:0007669"/>
    <property type="project" value="UniProtKB-SubCell"/>
</dbReference>
<dbReference type="InterPro" id="IPR050366">
    <property type="entry name" value="BP-dependent_transpt_permease"/>
</dbReference>
<keyword evidence="2 7" id="KW-0813">Transport</keyword>
<feature type="transmembrane region" description="Helical" evidence="7">
    <location>
        <begin position="417"/>
        <end position="438"/>
    </location>
</feature>
<sequence>MNDENMKISAEFWEPLEQEEKDAEKIERPSLTFFQDGWRRLRSNWVAMVSMVVILLITVGAIVIPWFWPYTYKEQDLNLANVPAVMETYPLGNGKNVYVTPQYTLIVMDEKGNLEGLAESGRKDMIGKKNYYTVDDLSLCVDYSRYSAATTEYRTLEKKAEAAGTDMVETADADYLVNYYAKIGETAPEQISLEEAYNILENKMDRVVVTAGENELTDTVKLRNRTYLLGTDGLGRDLFIRIVYGARISLTVGFFAAFINFVVGVFYGAIAGYMGGEVDNIMMRVIDVLDSIPMTLYVILIMVVVGPGLVSIILALGLTFWVKMARIVRGQVLTLKQQEFVKAAIVTGADTKRIILKHLIPNMMGPIMVNIAMQIPSAIFNEAFLSFVGLGISAPMASWGTLCNDALAGIYVYPYQMVFPAIAISVTILTFNLFSDGLRDAFDPKQRK</sequence>
<evidence type="ECO:0000256" key="7">
    <source>
        <dbReference type="RuleBase" id="RU363032"/>
    </source>
</evidence>
<dbReference type="GO" id="GO:0055085">
    <property type="term" value="P:transmembrane transport"/>
    <property type="evidence" value="ECO:0007669"/>
    <property type="project" value="InterPro"/>
</dbReference>
<reference evidence="9" key="1">
    <citation type="journal article" date="2021" name="PeerJ">
        <title>Extensive microbial diversity within the chicken gut microbiome revealed by metagenomics and culture.</title>
        <authorList>
            <person name="Gilroy R."/>
            <person name="Ravi A."/>
            <person name="Getino M."/>
            <person name="Pursley I."/>
            <person name="Horton D.L."/>
            <person name="Alikhan N.F."/>
            <person name="Baker D."/>
            <person name="Gharbi K."/>
            <person name="Hall N."/>
            <person name="Watson M."/>
            <person name="Adriaenssens E.M."/>
            <person name="Foster-Nyarko E."/>
            <person name="Jarju S."/>
            <person name="Secka A."/>
            <person name="Antonio M."/>
            <person name="Oren A."/>
            <person name="Chaudhuri R.R."/>
            <person name="La Ragione R."/>
            <person name="Hildebrand F."/>
            <person name="Pallen M.J."/>
        </authorList>
    </citation>
    <scope>NUCLEOTIDE SEQUENCE</scope>
    <source>
        <strain evidence="9">ChiGjej4B4-12881</strain>
    </source>
</reference>
<feature type="transmembrane region" description="Helical" evidence="7">
    <location>
        <begin position="45"/>
        <end position="68"/>
    </location>
</feature>
<dbReference type="PROSITE" id="PS50928">
    <property type="entry name" value="ABC_TM1"/>
    <property type="match status" value="1"/>
</dbReference>
<dbReference type="InterPro" id="IPR035906">
    <property type="entry name" value="MetI-like_sf"/>
</dbReference>
<dbReference type="Pfam" id="PF12911">
    <property type="entry name" value="OppC_N"/>
    <property type="match status" value="1"/>
</dbReference>
<feature type="transmembrane region" description="Helical" evidence="7">
    <location>
        <begin position="248"/>
        <end position="274"/>
    </location>
</feature>
<evidence type="ECO:0000256" key="5">
    <source>
        <dbReference type="ARBA" id="ARBA00022989"/>
    </source>
</evidence>
<keyword evidence="3" id="KW-1003">Cell membrane</keyword>
<dbReference type="InterPro" id="IPR000515">
    <property type="entry name" value="MetI-like"/>
</dbReference>
<feature type="domain" description="ABC transmembrane type-1" evidence="8">
    <location>
        <begin position="246"/>
        <end position="435"/>
    </location>
</feature>
<protein>
    <submittedName>
        <fullName evidence="9">ABC transporter permease</fullName>
    </submittedName>
</protein>
<dbReference type="SUPFAM" id="SSF161098">
    <property type="entry name" value="MetI-like"/>
    <property type="match status" value="1"/>
</dbReference>
<feature type="transmembrane region" description="Helical" evidence="7">
    <location>
        <begin position="294"/>
        <end position="322"/>
    </location>
</feature>
<evidence type="ECO:0000256" key="6">
    <source>
        <dbReference type="ARBA" id="ARBA00023136"/>
    </source>
</evidence>
<evidence type="ECO:0000313" key="9">
    <source>
        <dbReference type="EMBL" id="HIX53224.1"/>
    </source>
</evidence>
<name>A0A9D1W6F2_9FIRM</name>
<feature type="transmembrane region" description="Helical" evidence="7">
    <location>
        <begin position="378"/>
        <end position="397"/>
    </location>
</feature>
<accession>A0A9D1W6F2</accession>
<comment type="subcellular location">
    <subcellularLocation>
        <location evidence="1 7">Cell membrane</location>
        <topology evidence="1 7">Multi-pass membrane protein</topology>
    </subcellularLocation>
</comment>
<evidence type="ECO:0000259" key="8">
    <source>
        <dbReference type="PROSITE" id="PS50928"/>
    </source>
</evidence>
<proteinExistence type="inferred from homology"/>
<dbReference type="AlphaFoldDB" id="A0A9D1W6F2"/>
<organism evidence="9 10">
    <name type="scientific">Candidatus Lachnoclostridium stercoripullorum</name>
    <dbReference type="NCBI Taxonomy" id="2838635"/>
    <lineage>
        <taxon>Bacteria</taxon>
        <taxon>Bacillati</taxon>
        <taxon>Bacillota</taxon>
        <taxon>Clostridia</taxon>
        <taxon>Lachnospirales</taxon>
        <taxon>Lachnospiraceae</taxon>
    </lineage>
</organism>
<evidence type="ECO:0000256" key="2">
    <source>
        <dbReference type="ARBA" id="ARBA00022448"/>
    </source>
</evidence>
<dbReference type="PANTHER" id="PTHR43386">
    <property type="entry name" value="OLIGOPEPTIDE TRANSPORT SYSTEM PERMEASE PROTEIN APPC"/>
    <property type="match status" value="1"/>
</dbReference>
<dbReference type="Gene3D" id="1.10.3720.10">
    <property type="entry name" value="MetI-like"/>
    <property type="match status" value="1"/>
</dbReference>
<dbReference type="EMBL" id="DXEU01000192">
    <property type="protein sequence ID" value="HIX53224.1"/>
    <property type="molecule type" value="Genomic_DNA"/>
</dbReference>
<dbReference type="Proteomes" id="UP000886780">
    <property type="component" value="Unassembled WGS sequence"/>
</dbReference>
<dbReference type="InterPro" id="IPR025966">
    <property type="entry name" value="OppC_N"/>
</dbReference>
<dbReference type="Pfam" id="PF00528">
    <property type="entry name" value="BPD_transp_1"/>
    <property type="match status" value="1"/>
</dbReference>
<evidence type="ECO:0000256" key="1">
    <source>
        <dbReference type="ARBA" id="ARBA00004651"/>
    </source>
</evidence>
<evidence type="ECO:0000313" key="10">
    <source>
        <dbReference type="Proteomes" id="UP000886780"/>
    </source>
</evidence>
<keyword evidence="4 7" id="KW-0812">Transmembrane</keyword>
<evidence type="ECO:0000256" key="4">
    <source>
        <dbReference type="ARBA" id="ARBA00022692"/>
    </source>
</evidence>
<reference evidence="9" key="2">
    <citation type="submission" date="2021-04" db="EMBL/GenBank/DDBJ databases">
        <authorList>
            <person name="Gilroy R."/>
        </authorList>
    </citation>
    <scope>NUCLEOTIDE SEQUENCE</scope>
    <source>
        <strain evidence="9">ChiGjej4B4-12881</strain>
    </source>
</reference>
<keyword evidence="6 7" id="KW-0472">Membrane</keyword>
<comment type="caution">
    <text evidence="9">The sequence shown here is derived from an EMBL/GenBank/DDBJ whole genome shotgun (WGS) entry which is preliminary data.</text>
</comment>
<evidence type="ECO:0000256" key="3">
    <source>
        <dbReference type="ARBA" id="ARBA00022475"/>
    </source>
</evidence>
<comment type="similarity">
    <text evidence="7">Belongs to the binding-protein-dependent transport system permease family.</text>
</comment>
<dbReference type="CDD" id="cd06261">
    <property type="entry name" value="TM_PBP2"/>
    <property type="match status" value="1"/>
</dbReference>